<evidence type="ECO:0000313" key="4">
    <source>
        <dbReference type="Proteomes" id="UP000256650"/>
    </source>
</evidence>
<dbReference type="InterPro" id="IPR007560">
    <property type="entry name" value="Restrct_endonuc_IV_Mrr"/>
</dbReference>
<sequence>MIQVCINKNDKNQKNRGDLLEKIAKEFLERLDYSVETEVRKTGMELDLLCKANANLSKQIYVECKAYQENNRIQADVIKNIVGIRDIENYNEVWLIALSELGKDAKGLKEKIQADENKSKHYIFYTPKEFLSALQKNGLICNPDIPKEKIRERIKSVNPIGNHYLLITEYGYFWAFEHKQGGKPKNIFVAYANNGELVEEKDLLENLQNLDSSFSNLNFNFILESTNAYNSSSVITDFKLGSNYFKSINDIGIKLTHPNKNELTLSDIFCYQDLQNLQDINDDKVSVISSERILTLGDYKKCIIFGEEVSGKTALLRMYQIKFNENGLIPICINAKDIKTGEYDKFENLLIKYFKNQYGEYNELNTLIKNKKDSIVLLIDDLEDLGIKKREYKPPFFKMLSNHFENILIFSDDSVEMEILTKREIKDELDNFKLYKIKEYGYKLRDTIIEKWLNIGVKETISDNELFDKKDKITKVIDTLIGTKFIPTYPLYIVVLLQQIESGTSHNLSGSAYAEFYNYLINEAMGGAGIKPEELDFYHTYLSFIAYEFFIRGVREIDKFELENIHEKYCKEYHKRNFQEVYEKLIKARLIKNICEVYSFGQNYIYYFYVAKYLSDNSEKRSKTEEIQNQINMIIERLYRIEFANIIIFFIHHSKARAESIIEQILNKAKNLFQGISAINFSTKELENINKLIDKDLEIAIKEDTKPEEYRKKELEYKDEIDNKIPSIKDNQEIVRYDEEVIDLDIFGKTNLSMKLMEIIGQIAKNYYGSLPKNEKMTLLNEVINLGLSNLNFFIQQINEYQDSLIKEIDELNKKTDNGQNYTREQNAKRIIFNFVVMMCFGFTKKISTSISSEYLFDEINNLDDNNANSIIKNAVKLEFSNGLHKDKLIKKYEEFDKDNNSVAKELLRIFVLEHLYKFDVKYNLKQSVCQNLKISLSRQNQILIAKSKDKK</sequence>
<organism evidence="3 4">
    <name type="scientific">Helicobacter ganmani</name>
    <dbReference type="NCBI Taxonomy" id="60246"/>
    <lineage>
        <taxon>Bacteria</taxon>
        <taxon>Pseudomonadati</taxon>
        <taxon>Campylobacterota</taxon>
        <taxon>Epsilonproteobacteria</taxon>
        <taxon>Campylobacterales</taxon>
        <taxon>Helicobacteraceae</taxon>
        <taxon>Helicobacter</taxon>
    </lineage>
</organism>
<dbReference type="Pfam" id="PF04471">
    <property type="entry name" value="Mrr_cat"/>
    <property type="match status" value="1"/>
</dbReference>
<protein>
    <submittedName>
        <fullName evidence="3">Uncharacterized protein</fullName>
    </submittedName>
</protein>
<dbReference type="SUPFAM" id="SSF52980">
    <property type="entry name" value="Restriction endonuclease-like"/>
    <property type="match status" value="1"/>
</dbReference>
<evidence type="ECO:0000259" key="1">
    <source>
        <dbReference type="Pfam" id="PF04471"/>
    </source>
</evidence>
<dbReference type="Proteomes" id="UP000256650">
    <property type="component" value="Unassembled WGS sequence"/>
</dbReference>
<feature type="domain" description="Restriction endonuclease type IV Mrr" evidence="1">
    <location>
        <begin position="18"/>
        <end position="111"/>
    </location>
</feature>
<dbReference type="GO" id="GO:0003677">
    <property type="term" value="F:DNA binding"/>
    <property type="evidence" value="ECO:0007669"/>
    <property type="project" value="InterPro"/>
</dbReference>
<dbReference type="RefSeq" id="WP_115552119.1">
    <property type="nucleotide sequence ID" value="NZ_CAORSE010000012.1"/>
</dbReference>
<dbReference type="Pfam" id="PF24406">
    <property type="entry name" value="nSTAND_NTPase4"/>
    <property type="match status" value="1"/>
</dbReference>
<name>A0A3D8I9M8_9HELI</name>
<accession>A0A3D8I9M8</accession>
<dbReference type="OrthoDB" id="651281at2"/>
<keyword evidence="4" id="KW-1185">Reference proteome</keyword>
<proteinExistence type="predicted"/>
<comment type="caution">
    <text evidence="3">The sequence shown here is derived from an EMBL/GenBank/DDBJ whole genome shotgun (WGS) entry which is preliminary data.</text>
</comment>
<dbReference type="GO" id="GO:0009307">
    <property type="term" value="P:DNA restriction-modification system"/>
    <property type="evidence" value="ECO:0007669"/>
    <property type="project" value="InterPro"/>
</dbReference>
<dbReference type="InterPro" id="IPR011335">
    <property type="entry name" value="Restrct_endonuc-II-like"/>
</dbReference>
<feature type="domain" description="STAND NTPase 4 small alpha/beta" evidence="2">
    <location>
        <begin position="556"/>
        <end position="610"/>
    </location>
</feature>
<reference evidence="3 4" key="1">
    <citation type="submission" date="2018-04" db="EMBL/GenBank/DDBJ databases">
        <title>Novel Campyloabacter and Helicobacter Species and Strains.</title>
        <authorList>
            <person name="Mannion A.J."/>
            <person name="Shen Z."/>
            <person name="Fox J.G."/>
        </authorList>
    </citation>
    <scope>NUCLEOTIDE SEQUENCE [LARGE SCALE GENOMIC DNA]</scope>
    <source>
        <strain evidence="3 4">MIT 99-5101</strain>
    </source>
</reference>
<dbReference type="GO" id="GO:0004519">
    <property type="term" value="F:endonuclease activity"/>
    <property type="evidence" value="ECO:0007669"/>
    <property type="project" value="InterPro"/>
</dbReference>
<evidence type="ECO:0000313" key="3">
    <source>
        <dbReference type="EMBL" id="RDU61883.1"/>
    </source>
</evidence>
<dbReference type="EMBL" id="NXLS01000010">
    <property type="protein sequence ID" value="RDU61883.1"/>
    <property type="molecule type" value="Genomic_DNA"/>
</dbReference>
<dbReference type="InterPro" id="IPR057123">
    <property type="entry name" value="STAND_NTPase4_dom"/>
</dbReference>
<dbReference type="GeneID" id="82536260"/>
<gene>
    <name evidence="3" type="ORF">CQA43_08210</name>
</gene>
<dbReference type="AlphaFoldDB" id="A0A3D8I9M8"/>
<evidence type="ECO:0000259" key="2">
    <source>
        <dbReference type="Pfam" id="PF24406"/>
    </source>
</evidence>